<dbReference type="PANTHER" id="PTHR42711">
    <property type="entry name" value="ABC TRANSPORTER ATP-BINDING PROTEIN"/>
    <property type="match status" value="1"/>
</dbReference>
<accession>A0B6J6</accession>
<evidence type="ECO:0000256" key="2">
    <source>
        <dbReference type="ARBA" id="ARBA00022448"/>
    </source>
</evidence>
<dbReference type="InterPro" id="IPR050763">
    <property type="entry name" value="ABC_transporter_ATP-binding"/>
</dbReference>
<reference evidence="6 7" key="1">
    <citation type="submission" date="2006-10" db="EMBL/GenBank/DDBJ databases">
        <title>Complete sequence of Methanosaeta thermophila PT.</title>
        <authorList>
            <consortium name="US DOE Joint Genome Institute"/>
            <person name="Copeland A."/>
            <person name="Lucas S."/>
            <person name="Lapidus A."/>
            <person name="Barry K."/>
            <person name="Detter J.C."/>
            <person name="Glavina del Rio T."/>
            <person name="Hammon N."/>
            <person name="Israni S."/>
            <person name="Pitluck S."/>
            <person name="Chain P."/>
            <person name="Malfatti S."/>
            <person name="Shin M."/>
            <person name="Vergez L."/>
            <person name="Schmutz J."/>
            <person name="Larimer F."/>
            <person name="Land M."/>
            <person name="Hauser L."/>
            <person name="Kyrpides N."/>
            <person name="Kim E."/>
            <person name="Smith K.S."/>
            <person name="Ingram-Smith C."/>
            <person name="Richardson P."/>
        </authorList>
    </citation>
    <scope>NUCLEOTIDE SEQUENCE [LARGE SCALE GENOMIC DNA]</scope>
    <source>
        <strain evidence="7">DSM 6194 / JCM 14653 / NBRC 101360 / PT</strain>
    </source>
</reference>
<evidence type="ECO:0000259" key="5">
    <source>
        <dbReference type="PROSITE" id="PS50893"/>
    </source>
</evidence>
<proteinExistence type="inferred from homology"/>
<comment type="similarity">
    <text evidence="1">Belongs to the ABC transporter superfamily.</text>
</comment>
<dbReference type="Proteomes" id="UP000000674">
    <property type="component" value="Chromosome"/>
</dbReference>
<dbReference type="Pfam" id="PF00005">
    <property type="entry name" value="ABC_tran"/>
    <property type="match status" value="1"/>
</dbReference>
<dbReference type="InterPro" id="IPR017871">
    <property type="entry name" value="ABC_transporter-like_CS"/>
</dbReference>
<dbReference type="KEGG" id="mtp:Mthe_0529"/>
<dbReference type="GO" id="GO:0005524">
    <property type="term" value="F:ATP binding"/>
    <property type="evidence" value="ECO:0007669"/>
    <property type="project" value="UniProtKB-KW"/>
</dbReference>
<gene>
    <name evidence="6" type="ordered locus">Mthe_0529</name>
</gene>
<evidence type="ECO:0000256" key="3">
    <source>
        <dbReference type="ARBA" id="ARBA00022741"/>
    </source>
</evidence>
<dbReference type="EMBL" id="CP000477">
    <property type="protein sequence ID" value="ABK14320.1"/>
    <property type="molecule type" value="Genomic_DNA"/>
</dbReference>
<dbReference type="SUPFAM" id="SSF52540">
    <property type="entry name" value="P-loop containing nucleoside triphosphate hydrolases"/>
    <property type="match status" value="1"/>
</dbReference>
<keyword evidence="7" id="KW-1185">Reference proteome</keyword>
<dbReference type="GO" id="GO:0016887">
    <property type="term" value="F:ATP hydrolysis activity"/>
    <property type="evidence" value="ECO:0007669"/>
    <property type="project" value="InterPro"/>
</dbReference>
<dbReference type="STRING" id="349307.Mthe_0529"/>
<keyword evidence="4" id="KW-0067">ATP-binding</keyword>
<dbReference type="PROSITE" id="PS50893">
    <property type="entry name" value="ABC_TRANSPORTER_2"/>
    <property type="match status" value="1"/>
</dbReference>
<evidence type="ECO:0000256" key="1">
    <source>
        <dbReference type="ARBA" id="ARBA00005417"/>
    </source>
</evidence>
<dbReference type="AlphaFoldDB" id="A0B6J6"/>
<name>A0B6J6_METTP</name>
<feature type="domain" description="ABC transporter" evidence="5">
    <location>
        <begin position="26"/>
        <end position="256"/>
    </location>
</feature>
<sequence length="307" mass="34809">MCIIFPRKIDGDQHCCLNSFETNSMISITALTKEYSGRCVVDDLNLHVARGELFGFLGPNGAGKTTTIRIITTLTKPSSGRVLINGIDVVRHPSRVKAEFGVVQQHMSLNRDLTIEENLELHARLHHIPRSERRERISELLEYVGLEEHADYLIDDVSGGMKRRAMIARALLHRPRLLILDEPTVGLDVQTRRRVWDLIRRVNSDGATVFLTTHYIEEAEALCNRVGIMHHGRLIALGTPLELRRMTGMVTVEVQNNSNGTRYRYFPDRDAAAEYVKALPDSTKVVMRESNLEDVFVELTGEKVRET</sequence>
<keyword evidence="2" id="KW-0813">Transport</keyword>
<organism evidence="6 7">
    <name type="scientific">Methanothrix thermoacetophila (strain DSM 6194 / JCM 14653 / NBRC 101360 / PT)</name>
    <name type="common">Methanosaeta thermophila</name>
    <dbReference type="NCBI Taxonomy" id="349307"/>
    <lineage>
        <taxon>Archaea</taxon>
        <taxon>Methanobacteriati</taxon>
        <taxon>Methanobacteriota</taxon>
        <taxon>Stenosarchaea group</taxon>
        <taxon>Methanomicrobia</taxon>
        <taxon>Methanotrichales</taxon>
        <taxon>Methanotrichaceae</taxon>
        <taxon>Methanothrix</taxon>
    </lineage>
</organism>
<dbReference type="InterPro" id="IPR003593">
    <property type="entry name" value="AAA+_ATPase"/>
</dbReference>
<dbReference type="PANTHER" id="PTHR42711:SF5">
    <property type="entry name" value="ABC TRANSPORTER ATP-BINDING PROTEIN NATA"/>
    <property type="match status" value="1"/>
</dbReference>
<dbReference type="HOGENOM" id="CLU_000604_1_2_2"/>
<keyword evidence="3" id="KW-0547">Nucleotide-binding</keyword>
<evidence type="ECO:0000256" key="4">
    <source>
        <dbReference type="ARBA" id="ARBA00022840"/>
    </source>
</evidence>
<protein>
    <submittedName>
        <fullName evidence="6">ABC transporter related protein</fullName>
    </submittedName>
</protein>
<dbReference type="Gene3D" id="3.40.50.300">
    <property type="entry name" value="P-loop containing nucleotide triphosphate hydrolases"/>
    <property type="match status" value="1"/>
</dbReference>
<dbReference type="InterPro" id="IPR003439">
    <property type="entry name" value="ABC_transporter-like_ATP-bd"/>
</dbReference>
<evidence type="ECO:0000313" key="7">
    <source>
        <dbReference type="Proteomes" id="UP000000674"/>
    </source>
</evidence>
<dbReference type="InterPro" id="IPR027417">
    <property type="entry name" value="P-loop_NTPase"/>
</dbReference>
<evidence type="ECO:0000313" key="6">
    <source>
        <dbReference type="EMBL" id="ABK14320.1"/>
    </source>
</evidence>
<dbReference type="PROSITE" id="PS00211">
    <property type="entry name" value="ABC_TRANSPORTER_1"/>
    <property type="match status" value="1"/>
</dbReference>
<dbReference type="SMART" id="SM00382">
    <property type="entry name" value="AAA"/>
    <property type="match status" value="1"/>
</dbReference>